<protein>
    <submittedName>
        <fullName evidence="2">Uncharacterized membrane protein YesL</fullName>
    </submittedName>
</protein>
<accession>A0A1M6F3P9</accession>
<feature type="transmembrane region" description="Helical" evidence="1">
    <location>
        <begin position="48"/>
        <end position="72"/>
    </location>
</feature>
<dbReference type="EMBL" id="FQZO01000002">
    <property type="protein sequence ID" value="SHI92328.1"/>
    <property type="molecule type" value="Genomic_DNA"/>
</dbReference>
<evidence type="ECO:0000313" key="3">
    <source>
        <dbReference type="Proteomes" id="UP000184080"/>
    </source>
</evidence>
<proteinExistence type="predicted"/>
<feature type="transmembrane region" description="Helical" evidence="1">
    <location>
        <begin position="130"/>
        <end position="150"/>
    </location>
</feature>
<evidence type="ECO:0000313" key="2">
    <source>
        <dbReference type="EMBL" id="SHI92328.1"/>
    </source>
</evidence>
<evidence type="ECO:0000256" key="1">
    <source>
        <dbReference type="SAM" id="Phobius"/>
    </source>
</evidence>
<reference evidence="2 3" key="1">
    <citation type="submission" date="2016-11" db="EMBL/GenBank/DDBJ databases">
        <authorList>
            <person name="Jaros S."/>
            <person name="Januszkiewicz K."/>
            <person name="Wedrychowicz H."/>
        </authorList>
    </citation>
    <scope>NUCLEOTIDE SEQUENCE [LARGE SCALE GENOMIC DNA]</scope>
    <source>
        <strain evidence="2 3">DSM 21864</strain>
    </source>
</reference>
<feature type="transmembrane region" description="Helical" evidence="1">
    <location>
        <begin position="93"/>
        <end position="118"/>
    </location>
</feature>
<dbReference type="Pfam" id="PF04854">
    <property type="entry name" value="DUF624"/>
    <property type="match status" value="1"/>
</dbReference>
<keyword evidence="1" id="KW-0812">Transmembrane</keyword>
<dbReference type="Proteomes" id="UP000184080">
    <property type="component" value="Unassembled WGS sequence"/>
</dbReference>
<keyword evidence="1" id="KW-0472">Membrane</keyword>
<feature type="transmembrane region" description="Helical" evidence="1">
    <location>
        <begin position="171"/>
        <end position="188"/>
    </location>
</feature>
<gene>
    <name evidence="2" type="ORF">SAMN05444401_1798</name>
</gene>
<dbReference type="InterPro" id="IPR006938">
    <property type="entry name" value="DUF624"/>
</dbReference>
<feature type="transmembrane region" description="Helical" evidence="1">
    <location>
        <begin position="16"/>
        <end position="42"/>
    </location>
</feature>
<organism evidence="2 3">
    <name type="scientific">Clostridium amylolyticum</name>
    <dbReference type="NCBI Taxonomy" id="1121298"/>
    <lineage>
        <taxon>Bacteria</taxon>
        <taxon>Bacillati</taxon>
        <taxon>Bacillota</taxon>
        <taxon>Clostridia</taxon>
        <taxon>Eubacteriales</taxon>
        <taxon>Clostridiaceae</taxon>
        <taxon>Clostridium</taxon>
    </lineage>
</organism>
<keyword evidence="1" id="KW-1133">Transmembrane helix</keyword>
<dbReference type="AlphaFoldDB" id="A0A1M6F3P9"/>
<name>A0A1M6F3P9_9CLOT</name>
<dbReference type="STRING" id="1121298.SAMN05444401_1798"/>
<keyword evidence="3" id="KW-1185">Reference proteome</keyword>
<dbReference type="RefSeq" id="WP_073005661.1">
    <property type="nucleotide sequence ID" value="NZ_FQZO01000002.1"/>
</dbReference>
<sequence length="226" mass="26211">MGKILNSEKIMNVFNYIYWFFIGNLLMVLFNLPFCITLILYVRSGFKTYPTIFLLTLLTLGPSLTAIFYTMGRLHRDKDISIFKDFMKAYKENFLQSICANTLFLLVFIGFTLNVRLASNFQFLSIMTPFFYVGIFLIFIAYPYAFIILSRFQMKTMDLIKASFTLSIVKFKYTLINIIIFLFMLIIIEVMPAYGALFLGSVIPYLIILSNKSLLELLAKDSSINK</sequence>